<sequence length="2615" mass="290727">MVSDGLPVRINLDLLCNILLLGKYEWEWNRTDLLWTDSYWYTEGSKTPEGAGAGVYSCRPRVEIADNLGQYVYTFGSNLYGQLGCGDILSRNSIQLVKFPSSAVLVAAGSNHSVVLTSKGEVYTFGNNQKSQLGRSPSGFSSQDIMQPGHSSNSRNNPRAPWYSFPGPIPNIGPKYGRKATWVGASGDQTFLKIDESLINTVSLMKSTVVANKNSIVLLPRENEIIQSFKCIVISKKDGTCNYFRNQSQVNFANKIVCMDHIYNVVWSYDTINNEFICYNIIASELQTIFLQTVDNKLLCDMKAANEIKSPYKKIQLPSILSPELALPVLPDSDVTRFQAALNLLCCLDILTTAHELQLSASKEEVECNKFIPNKQYSKEDFQAVNRFESYGGGWGYSGHSVEAIRFMTDTDILLGGFGLYGGRGEYTAKLKLIDIGPDGGEQETDGELLAETEEMPYECGPRQKFSFFFDEPIHLQLQCSGDGFGGLPVRINLDLPYNILLPGRDKWERNKTDLLRADSCWYTDGSKTPEGAGARVYSRRPRVEIADSLGQYATVFQAEIHAIELCGQSSGPGQRVIYSSTGGACQDSLIRRDLYHHLRKQELSRINLRALIGLYTGHCRLRHHMHRIGLTEDAECRLCMEDDETAEHVLCTCPAADRTRFSILGKVQLMPEDLDKYSPSKIIDFLRRLELLGEALRWYIAWCRISGPSSDCGSSGQAMVTTEDQVIFYFKSSKKSNNGTDVNAGQIPQLLYKIILPESQSPPKQSDITESVHILSKDFSRTVSKDCFQSLLSLLQWSWNTFKWGVIEGQTIKCSYNNLELEKLVYISKASLHLLCTYINDIYPKHINTRKLSQTETVDLSVCVGDTRTLLKQILSDNIPTTLQLQDKTKVRKDINVDMMNEILEDCHNTFVACFHAFYPTVYLKWNCLCNLLEEINKDTSSQCSGNERLLSAVLCALCAPCVRLRSIFQLHTRDIINSENYFHRCLSPIDDTGLPMLNISGFHHYPLLVDHMTYKSQAESNSATVNYQWSDILECLINLASNPVLKKLKQCDSATLPDLTKYCCHLLAKALAELVLQCNIAEDEYQSCGRTLYVTPSRFSRVNQSRTWNTGNGSPDAICFQVDREGISIVGVGVYGGIGHYEYELELLEDTSSLNGDSQKHAHRWNSLEIKRGSYGPEDFATDVIEIRFDRSIPIKENIKYAVRLRNHGGRTNNGDGGLTCVKGPDNTTFTFATCSLSFNGTTLTRGQIPVLLYYSNPLDYGRSFTSKSEEQATRTALSVASKIIGKANDLMVLAREKSEEVPSASILSSSCFVTSLLPLVFAHLGPLATNDSRSAVYILNLIQELLPHVAALNLIETSSECGKFLTSSNSFTKQDVFDNMTDTTSKHYILVESDHPYKVATVTNYRVTFPSAVKWMSIEFDPACSTTQPEDSLQLYVPAIDYSLHKRFNHADDTDITDSPYWPVLHKFSGSFQWPTTSVILPGNEVIFSLETASDYLKDEKLNAYGFKCLVVGYEWPLEGNLNLNTGLKNVEAELSFLGGMCTSSLIKKDLLLPSIEGENHIDIETAEIIASEIWSQHSSLLAKGLALNSPPSVQQALDGTLPYSVHSNERLFLRDFVYCVAGTSGGRLAQWLQPGSRVDPNKSQVLYSREELHCGWPAIVTIITRDQYSDLVYVPNMKVDVKAMPVDKKPLGDCDSGRKIPRISHRDTLSFGDLPPPPLHHSYEPTIRDKMCFHSITVMKAYQNYSFEELRYTSPSVQRSDENMTVRSNCDGTYSATWTPASIGCYSIIVTIDGYDMEEVELYYNNMPQACYTDKVFKVEVKEPPQGILPPNQNLAKKSSHKPNKLRKFVAKNSAGLRVRAHPSLQSEQIGVVHVNGTIAFIDEIASPEVFVSIDYYAGTVTKNMYQVLITCPAQSAPTVRTESDSVQVLVKSSMTSEETCNNINACPVKTDQRASCSSSRLLNQQPDLPRPDPPRPILVFLPGPVVDGALWIHNDDGVWLRLSAETIKQYCTVSVMEAWCLQYNQHLGKTLLLPVEEPKSILDQIVTEAILRKMPETEERSNTVCSNINYQVIKCGASGHNIRCRPSLNAPPVGMLILGNKIGVTEYTINSDGCWVLLDEDTKEKYCFNTEGDAWSLAIGQHNTIYLGNISELDSHPKVNSKSDDPHFQNKGFNFSHNWTTGSSFSFSENTPESPKISKKGEKETKKNVSSKLFKSNMKSNETSANVGENSTIKHISLFSANDNGTTNSDTSLRSQSSKGMNSSPISSLCSIQSDTNALVSSITKDTSSSSQTTQPIEASSSPTGSSFHMHSESGPSDTANVKNGQVQVTQTGTQTSPDKTDSVHTKGHFSIGIAGKEEKVSPKSMRKDRTSNKIRLKRAISPAHLQQLPANSKMIYPGKESVKKAMSPGVAESLRAVFAAFLWHEGIVHDAMACASFLKFHPTLPKQGAAVTTRHLELSADKKPDVKSRQRHSVEVTNAGNYLHIQPSTLESLTRSAANANANRNRKKVADNTIKEGEKFGDNNYKYQTISVLPPALKSLVYLWEELSSSCIQAVSQNVIVPGPIVDGINKADKLGNTIKNDTEGKSCTADKEKKCKKKKLPSRNYLGM</sequence>
<feature type="region of interest" description="Disordered" evidence="4">
    <location>
        <begin position="2245"/>
        <end position="2327"/>
    </location>
</feature>
<dbReference type="Proteomes" id="UP001159042">
    <property type="component" value="Unassembled WGS sequence"/>
</dbReference>
<dbReference type="GO" id="GO:0008582">
    <property type="term" value="P:regulation of synaptic assembly at neuromuscular junction"/>
    <property type="evidence" value="ECO:0007669"/>
    <property type="project" value="TreeGrafter"/>
</dbReference>
<accession>A0AAV8VR27</accession>
<organism evidence="6 7">
    <name type="scientific">Exocentrus adspersus</name>
    <dbReference type="NCBI Taxonomy" id="1586481"/>
    <lineage>
        <taxon>Eukaryota</taxon>
        <taxon>Metazoa</taxon>
        <taxon>Ecdysozoa</taxon>
        <taxon>Arthropoda</taxon>
        <taxon>Hexapoda</taxon>
        <taxon>Insecta</taxon>
        <taxon>Pterygota</taxon>
        <taxon>Neoptera</taxon>
        <taxon>Endopterygota</taxon>
        <taxon>Coleoptera</taxon>
        <taxon>Polyphaga</taxon>
        <taxon>Cucujiformia</taxon>
        <taxon>Chrysomeloidea</taxon>
        <taxon>Cerambycidae</taxon>
        <taxon>Lamiinae</taxon>
        <taxon>Acanthocinini</taxon>
        <taxon>Exocentrus</taxon>
    </lineage>
</organism>
<dbReference type="SUPFAM" id="SSF81296">
    <property type="entry name" value="E set domains"/>
    <property type="match status" value="1"/>
</dbReference>
<dbReference type="GO" id="GO:0005634">
    <property type="term" value="C:nucleus"/>
    <property type="evidence" value="ECO:0007669"/>
    <property type="project" value="TreeGrafter"/>
</dbReference>
<gene>
    <name evidence="6" type="ORF">NQ315_013359</name>
</gene>
<evidence type="ECO:0000256" key="2">
    <source>
        <dbReference type="PROSITE-ProRule" id="PRU00087"/>
    </source>
</evidence>
<feature type="domain" description="PHR" evidence="5">
    <location>
        <begin position="695"/>
        <end position="754"/>
    </location>
</feature>
<proteinExistence type="predicted"/>
<dbReference type="SUPFAM" id="SSF50985">
    <property type="entry name" value="RCC1/BLIP-II"/>
    <property type="match status" value="1"/>
</dbReference>
<dbReference type="InterPro" id="IPR012983">
    <property type="entry name" value="PHR"/>
</dbReference>
<dbReference type="GO" id="GO:0061630">
    <property type="term" value="F:ubiquitin protein ligase activity"/>
    <property type="evidence" value="ECO:0007669"/>
    <property type="project" value="TreeGrafter"/>
</dbReference>
<dbReference type="InterPro" id="IPR017868">
    <property type="entry name" value="Filamin/ABP280_repeat-like"/>
</dbReference>
<dbReference type="InterPro" id="IPR038648">
    <property type="entry name" value="PHR_sf"/>
</dbReference>
<feature type="domain" description="PHR" evidence="5">
    <location>
        <begin position="386"/>
        <end position="479"/>
    </location>
</feature>
<feature type="domain" description="PHR" evidence="5">
    <location>
        <begin position="1099"/>
        <end position="1257"/>
    </location>
</feature>
<evidence type="ECO:0000313" key="7">
    <source>
        <dbReference type="Proteomes" id="UP001159042"/>
    </source>
</evidence>
<dbReference type="InterPro" id="IPR000408">
    <property type="entry name" value="Reg_chr_condens"/>
</dbReference>
<keyword evidence="1" id="KW-0833">Ubl conjugation pathway</keyword>
<dbReference type="EMBL" id="JANEYG010000038">
    <property type="protein sequence ID" value="KAJ8916891.1"/>
    <property type="molecule type" value="Genomic_DNA"/>
</dbReference>
<dbReference type="InterPro" id="IPR009091">
    <property type="entry name" value="RCC1/BLIP-II"/>
</dbReference>
<dbReference type="PROSITE" id="PS00626">
    <property type="entry name" value="RCC1_2"/>
    <property type="match status" value="1"/>
</dbReference>
<dbReference type="PANTHER" id="PTHR45943">
    <property type="entry name" value="E3 UBIQUITIN-PROTEIN LIGASE MYCBP2"/>
    <property type="match status" value="1"/>
</dbReference>
<keyword evidence="7" id="KW-1185">Reference proteome</keyword>
<feature type="repeat" description="RCC1" evidence="3">
    <location>
        <begin position="70"/>
        <end position="119"/>
    </location>
</feature>
<evidence type="ECO:0000256" key="1">
    <source>
        <dbReference type="ARBA" id="ARBA00022786"/>
    </source>
</evidence>
<dbReference type="InterPro" id="IPR014756">
    <property type="entry name" value="Ig_E-set"/>
</dbReference>
<evidence type="ECO:0000256" key="4">
    <source>
        <dbReference type="SAM" id="MobiDB-lite"/>
    </source>
</evidence>
<dbReference type="GO" id="GO:0007411">
    <property type="term" value="P:axon guidance"/>
    <property type="evidence" value="ECO:0007669"/>
    <property type="project" value="TreeGrafter"/>
</dbReference>
<feature type="region of interest" description="Disordered" evidence="4">
    <location>
        <begin position="130"/>
        <end position="160"/>
    </location>
</feature>
<dbReference type="Gene3D" id="2.60.120.820">
    <property type="entry name" value="PHR domain"/>
    <property type="match status" value="3"/>
</dbReference>
<feature type="compositionally biased region" description="Polar residues" evidence="4">
    <location>
        <begin position="2189"/>
        <end position="2198"/>
    </location>
</feature>
<feature type="repeat" description="Filamin" evidence="2">
    <location>
        <begin position="1753"/>
        <end position="1810"/>
    </location>
</feature>
<dbReference type="GO" id="GO:0005886">
    <property type="term" value="C:plasma membrane"/>
    <property type="evidence" value="ECO:0007669"/>
    <property type="project" value="TreeGrafter"/>
</dbReference>
<name>A0AAV8VR27_9CUCU</name>
<dbReference type="Gene3D" id="1.10.10.2360">
    <property type="match status" value="1"/>
</dbReference>
<dbReference type="Pfam" id="PF08005">
    <property type="entry name" value="PHR"/>
    <property type="match status" value="3"/>
</dbReference>
<dbReference type="Pfam" id="PF13540">
    <property type="entry name" value="RCC1_2"/>
    <property type="match status" value="1"/>
</dbReference>
<feature type="compositionally biased region" description="Polar residues" evidence="4">
    <location>
        <begin position="2300"/>
        <end position="2327"/>
    </location>
</feature>
<protein>
    <recommendedName>
        <fullName evidence="5">PHR domain-containing protein</fullName>
    </recommendedName>
</protein>
<feature type="compositionally biased region" description="Polar residues" evidence="4">
    <location>
        <begin position="2245"/>
        <end position="2267"/>
    </location>
</feature>
<reference evidence="6 7" key="1">
    <citation type="journal article" date="2023" name="Insect Mol. Biol.">
        <title>Genome sequencing provides insights into the evolution of gene families encoding plant cell wall-degrading enzymes in longhorned beetles.</title>
        <authorList>
            <person name="Shin N.R."/>
            <person name="Okamura Y."/>
            <person name="Kirsch R."/>
            <person name="Pauchet Y."/>
        </authorList>
    </citation>
    <scope>NUCLEOTIDE SEQUENCE [LARGE SCALE GENOMIC DNA]</scope>
    <source>
        <strain evidence="6">EAD_L_NR</strain>
    </source>
</reference>
<feature type="compositionally biased region" description="Polar residues" evidence="4">
    <location>
        <begin position="130"/>
        <end position="157"/>
    </location>
</feature>
<dbReference type="Gene3D" id="2.130.10.30">
    <property type="entry name" value="Regulator of chromosome condensation 1/beta-lactamase-inhibitor protein II"/>
    <property type="match status" value="1"/>
</dbReference>
<evidence type="ECO:0000313" key="6">
    <source>
        <dbReference type="EMBL" id="KAJ8916891.1"/>
    </source>
</evidence>
<evidence type="ECO:0000256" key="3">
    <source>
        <dbReference type="PROSITE-ProRule" id="PRU00235"/>
    </source>
</evidence>
<dbReference type="PANTHER" id="PTHR45943:SF1">
    <property type="entry name" value="E3 UBIQUITIN-PROTEIN LIGASE MYCBP2"/>
    <property type="match status" value="1"/>
</dbReference>
<feature type="compositionally biased region" description="Low complexity" evidence="4">
    <location>
        <begin position="2286"/>
        <end position="2299"/>
    </location>
</feature>
<dbReference type="PROSITE" id="PS50012">
    <property type="entry name" value="RCC1_3"/>
    <property type="match status" value="1"/>
</dbReference>
<feature type="compositionally biased region" description="Polar residues" evidence="4">
    <location>
        <begin position="2213"/>
        <end position="2233"/>
    </location>
</feature>
<comment type="caution">
    <text evidence="6">The sequence shown here is derived from an EMBL/GenBank/DDBJ whole genome shotgun (WGS) entry which is preliminary data.</text>
</comment>
<feature type="compositionally biased region" description="Low complexity" evidence="4">
    <location>
        <begin position="2268"/>
        <end position="2279"/>
    </location>
</feature>
<feature type="region of interest" description="Disordered" evidence="4">
    <location>
        <begin position="2189"/>
        <end position="2233"/>
    </location>
</feature>
<dbReference type="PROSITE" id="PS50194">
    <property type="entry name" value="FILAMIN_REPEAT"/>
    <property type="match status" value="1"/>
</dbReference>
<dbReference type="PRINTS" id="PR00633">
    <property type="entry name" value="RCCNDNSATION"/>
</dbReference>
<evidence type="ECO:0000259" key="5">
    <source>
        <dbReference type="Pfam" id="PF08005"/>
    </source>
</evidence>